<gene>
    <name evidence="1" type="ORF">COT93_03435</name>
</gene>
<evidence type="ECO:0008006" key="3">
    <source>
        <dbReference type="Google" id="ProtNLM"/>
    </source>
</evidence>
<proteinExistence type="predicted"/>
<organism evidence="1 2">
    <name type="scientific">Candidatus Falkowbacteria bacterium CG10_big_fil_rev_8_21_14_0_10_37_18</name>
    <dbReference type="NCBI Taxonomy" id="1974562"/>
    <lineage>
        <taxon>Bacteria</taxon>
        <taxon>Candidatus Falkowiibacteriota</taxon>
    </lineage>
</organism>
<dbReference type="EMBL" id="PFAL01000031">
    <property type="protein sequence ID" value="PIR95277.1"/>
    <property type="molecule type" value="Genomic_DNA"/>
</dbReference>
<accession>A0A2H0V848</accession>
<name>A0A2H0V848_9BACT</name>
<evidence type="ECO:0000313" key="1">
    <source>
        <dbReference type="EMBL" id="PIR95277.1"/>
    </source>
</evidence>
<dbReference type="Proteomes" id="UP000229972">
    <property type="component" value="Unassembled WGS sequence"/>
</dbReference>
<dbReference type="AlphaFoldDB" id="A0A2H0V848"/>
<comment type="caution">
    <text evidence="1">The sequence shown here is derived from an EMBL/GenBank/DDBJ whole genome shotgun (WGS) entry which is preliminary data.</text>
</comment>
<sequence length="426" mass="48394">MSEKKINLVAADMGYGHQRAAYPLLDLGGDEIITINNYAGIPDWEREYWVKSLRSYEHISRLKKLPLIGTLIFAVMDFFQKIPARYPFRDLSQPIIQQKYFYRFIKKGLGKHLIETMKDSQLPFVTTFFVAAYIAEYYNYSGDIYCIICDTDASRSWAPLHPALSRTKFLVPSQKVKERFLMYGVKEENIIITGFPLPKENIGVNQEILKKDLARRVIELDPSKKYRDHYQSLLDSEVQNKPENFVPPLVITYAVGGAGAQKEIGELIIRKLALEIKKNNIRVNLVAGNRVEVKEYFTAAILRAGLALGGGVNIIYSPDKINYFSQFNNCLHDTDILWTKPSELSFYSALGLPIIMSTPVGSQEDFNRNWLLDIGTGVDSPPPEYVAEWLPDLLASGRLARAAMDGFLNAEQMGAYKINQLINDKK</sequence>
<evidence type="ECO:0000313" key="2">
    <source>
        <dbReference type="Proteomes" id="UP000229972"/>
    </source>
</evidence>
<protein>
    <recommendedName>
        <fullName evidence="3">Diacylglycerol glucosyltransferase N-terminal domain-containing protein</fullName>
    </recommendedName>
</protein>
<reference evidence="2" key="1">
    <citation type="submission" date="2017-09" db="EMBL/GenBank/DDBJ databases">
        <title>Depth-based differentiation of microbial function through sediment-hosted aquifers and enrichment of novel symbionts in the deep terrestrial subsurface.</title>
        <authorList>
            <person name="Probst A.J."/>
            <person name="Ladd B."/>
            <person name="Jarett J.K."/>
            <person name="Geller-Mcgrath D.E."/>
            <person name="Sieber C.M.K."/>
            <person name="Emerson J.B."/>
            <person name="Anantharaman K."/>
            <person name="Thomas B.C."/>
            <person name="Malmstrom R."/>
            <person name="Stieglmeier M."/>
            <person name="Klingl A."/>
            <person name="Woyke T."/>
            <person name="Ryan C.M."/>
            <person name="Banfield J.F."/>
        </authorList>
    </citation>
    <scope>NUCLEOTIDE SEQUENCE [LARGE SCALE GENOMIC DNA]</scope>
</reference>